<dbReference type="InterPro" id="IPR021313">
    <property type="entry name" value="DUF2909"/>
</dbReference>
<feature type="transmembrane region" description="Helical" evidence="1">
    <location>
        <begin position="41"/>
        <end position="60"/>
    </location>
</feature>
<dbReference type="NCBIfam" id="NF033233">
    <property type="entry name" value="twin_helix"/>
    <property type="match status" value="1"/>
</dbReference>
<comment type="caution">
    <text evidence="2">The sequence shown here is derived from an EMBL/GenBank/DDBJ whole genome shotgun (WGS) entry which is preliminary data.</text>
</comment>
<proteinExistence type="predicted"/>
<sequence>MRIFIGLAFLAIIGSLASAFFYLMRDKGTTNRTVNALTLRIALSIALFLFVLFAHYMGWIDSTGIDQPTR</sequence>
<evidence type="ECO:0000256" key="1">
    <source>
        <dbReference type="SAM" id="Phobius"/>
    </source>
</evidence>
<protein>
    <submittedName>
        <fullName evidence="2">Twin transmembrane helix small protein</fullName>
    </submittedName>
</protein>
<dbReference type="AlphaFoldDB" id="A0A356LI62"/>
<dbReference type="Proteomes" id="UP000264036">
    <property type="component" value="Unassembled WGS sequence"/>
</dbReference>
<gene>
    <name evidence="2" type="ORF">DD666_14995</name>
</gene>
<keyword evidence="1" id="KW-0472">Membrane</keyword>
<keyword evidence="1" id="KW-1133">Transmembrane helix</keyword>
<dbReference type="EMBL" id="DOEK01000030">
    <property type="protein sequence ID" value="HBP30713.1"/>
    <property type="molecule type" value="Genomic_DNA"/>
</dbReference>
<evidence type="ECO:0000313" key="2">
    <source>
        <dbReference type="EMBL" id="HBP30713.1"/>
    </source>
</evidence>
<evidence type="ECO:0000313" key="3">
    <source>
        <dbReference type="Proteomes" id="UP000264036"/>
    </source>
</evidence>
<accession>A0A356LI62</accession>
<organism evidence="2 3">
    <name type="scientific">Advenella kashmirensis</name>
    <dbReference type="NCBI Taxonomy" id="310575"/>
    <lineage>
        <taxon>Bacteria</taxon>
        <taxon>Pseudomonadati</taxon>
        <taxon>Pseudomonadota</taxon>
        <taxon>Betaproteobacteria</taxon>
        <taxon>Burkholderiales</taxon>
        <taxon>Alcaligenaceae</taxon>
    </lineage>
</organism>
<reference evidence="2 3" key="1">
    <citation type="journal article" date="2018" name="Nat. Biotechnol.">
        <title>A standardized bacterial taxonomy based on genome phylogeny substantially revises the tree of life.</title>
        <authorList>
            <person name="Parks D.H."/>
            <person name="Chuvochina M."/>
            <person name="Waite D.W."/>
            <person name="Rinke C."/>
            <person name="Skarshewski A."/>
            <person name="Chaumeil P.A."/>
            <person name="Hugenholtz P."/>
        </authorList>
    </citation>
    <scope>NUCLEOTIDE SEQUENCE [LARGE SCALE GENOMIC DNA]</scope>
    <source>
        <strain evidence="2">UBA10707</strain>
    </source>
</reference>
<dbReference type="Pfam" id="PF11137">
    <property type="entry name" value="DUF2909"/>
    <property type="match status" value="1"/>
</dbReference>
<name>A0A356LI62_9BURK</name>
<keyword evidence="1 2" id="KW-0812">Transmembrane</keyword>